<keyword evidence="1" id="KW-0812">Transmembrane</keyword>
<proteinExistence type="predicted"/>
<keyword evidence="1" id="KW-1133">Transmembrane helix</keyword>
<gene>
    <name evidence="2" type="ORF">ACIA8P_38850</name>
</gene>
<evidence type="ECO:0000313" key="2">
    <source>
        <dbReference type="EMBL" id="MFI5680500.1"/>
    </source>
</evidence>
<keyword evidence="3" id="KW-1185">Reference proteome</keyword>
<evidence type="ECO:0000313" key="3">
    <source>
        <dbReference type="Proteomes" id="UP001612415"/>
    </source>
</evidence>
<reference evidence="2 3" key="1">
    <citation type="submission" date="2024-10" db="EMBL/GenBank/DDBJ databases">
        <title>The Natural Products Discovery Center: Release of the First 8490 Sequenced Strains for Exploring Actinobacteria Biosynthetic Diversity.</title>
        <authorList>
            <person name="Kalkreuter E."/>
            <person name="Kautsar S.A."/>
            <person name="Yang D."/>
            <person name="Bader C.D."/>
            <person name="Teijaro C.N."/>
            <person name="Fluegel L."/>
            <person name="Davis C.M."/>
            <person name="Simpson J.R."/>
            <person name="Lauterbach L."/>
            <person name="Steele A.D."/>
            <person name="Gui C."/>
            <person name="Meng S."/>
            <person name="Li G."/>
            <person name="Viehrig K."/>
            <person name="Ye F."/>
            <person name="Su P."/>
            <person name="Kiefer A.F."/>
            <person name="Nichols A."/>
            <person name="Cepeda A.J."/>
            <person name="Yan W."/>
            <person name="Fan B."/>
            <person name="Jiang Y."/>
            <person name="Adhikari A."/>
            <person name="Zheng C.-J."/>
            <person name="Schuster L."/>
            <person name="Cowan T.M."/>
            <person name="Smanski M.J."/>
            <person name="Chevrette M.G."/>
            <person name="De Carvalho L.P.S."/>
            <person name="Shen B."/>
        </authorList>
    </citation>
    <scope>NUCLEOTIDE SEQUENCE [LARGE SCALE GENOMIC DNA]</scope>
    <source>
        <strain evidence="2 3">NPDC051599</strain>
    </source>
</reference>
<protein>
    <submittedName>
        <fullName evidence="2">Uncharacterized protein</fullName>
    </submittedName>
</protein>
<sequence>MSTTPEPEEQPRYEPPPGLGKLALWIVLFVVAAVVVVVGGVYFA</sequence>
<feature type="transmembrane region" description="Helical" evidence="1">
    <location>
        <begin position="22"/>
        <end position="43"/>
    </location>
</feature>
<comment type="caution">
    <text evidence="2">The sequence shown here is derived from an EMBL/GenBank/DDBJ whole genome shotgun (WGS) entry which is preliminary data.</text>
</comment>
<dbReference type="EMBL" id="JBITDC010000021">
    <property type="protein sequence ID" value="MFI5680500.1"/>
    <property type="molecule type" value="Genomic_DNA"/>
</dbReference>
<organism evidence="2 3">
    <name type="scientific">Streptomyces cellulosae</name>
    <dbReference type="NCBI Taxonomy" id="1968"/>
    <lineage>
        <taxon>Bacteria</taxon>
        <taxon>Bacillati</taxon>
        <taxon>Actinomycetota</taxon>
        <taxon>Actinomycetes</taxon>
        <taxon>Kitasatosporales</taxon>
        <taxon>Streptomycetaceae</taxon>
        <taxon>Streptomyces</taxon>
    </lineage>
</organism>
<keyword evidence="1" id="KW-0472">Membrane</keyword>
<evidence type="ECO:0000256" key="1">
    <source>
        <dbReference type="SAM" id="Phobius"/>
    </source>
</evidence>
<dbReference type="RefSeq" id="WP_267883784.1">
    <property type="nucleotide sequence ID" value="NZ_JBITDC010000021.1"/>
</dbReference>
<accession>A0ABW7YEH0</accession>
<dbReference type="Proteomes" id="UP001612415">
    <property type="component" value="Unassembled WGS sequence"/>
</dbReference>
<name>A0ABW7YEH0_STRCE</name>